<accession>A0A5C7AIZ4</accession>
<dbReference type="InterPro" id="IPR011737">
    <property type="entry name" value="CHP02206_TP0381"/>
</dbReference>
<evidence type="ECO:0000313" key="2">
    <source>
        <dbReference type="EMBL" id="TXE07483.1"/>
    </source>
</evidence>
<dbReference type="AlphaFoldDB" id="A0A5C7AIZ4"/>
<name>A0A5C7AIZ4_9FLAO</name>
<feature type="transmembrane region" description="Helical" evidence="1">
    <location>
        <begin position="111"/>
        <end position="132"/>
    </location>
</feature>
<keyword evidence="1" id="KW-0472">Membrane</keyword>
<protein>
    <submittedName>
        <fullName evidence="2">TIGR02206 family membrane protein</fullName>
    </submittedName>
</protein>
<dbReference type="Pfam" id="PF14808">
    <property type="entry name" value="TMEM164"/>
    <property type="match status" value="1"/>
</dbReference>
<feature type="transmembrane region" description="Helical" evidence="1">
    <location>
        <begin position="23"/>
        <end position="40"/>
    </location>
</feature>
<feature type="transmembrane region" description="Helical" evidence="1">
    <location>
        <begin position="170"/>
        <end position="193"/>
    </location>
</feature>
<dbReference type="RefSeq" id="WP_146893545.1">
    <property type="nucleotide sequence ID" value="NZ_VORX01000005.1"/>
</dbReference>
<evidence type="ECO:0000256" key="1">
    <source>
        <dbReference type="SAM" id="Phobius"/>
    </source>
</evidence>
<feature type="transmembrane region" description="Helical" evidence="1">
    <location>
        <begin position="213"/>
        <end position="235"/>
    </location>
</feature>
<feature type="transmembrane region" description="Helical" evidence="1">
    <location>
        <begin position="52"/>
        <end position="72"/>
    </location>
</feature>
<dbReference type="OrthoDB" id="9813172at2"/>
<dbReference type="NCBIfam" id="TIGR02206">
    <property type="entry name" value="intg_mem_TP0381"/>
    <property type="match status" value="1"/>
</dbReference>
<keyword evidence="1" id="KW-1133">Transmembrane helix</keyword>
<reference evidence="2 3" key="1">
    <citation type="submission" date="2019-08" db="EMBL/GenBank/DDBJ databases">
        <title>Genome sequence of Gelidibacter salicanalis IC162T.</title>
        <authorList>
            <person name="Bowman J.P."/>
        </authorList>
    </citation>
    <scope>NUCLEOTIDE SEQUENCE [LARGE SCALE GENOMIC DNA]</scope>
    <source>
        <strain evidence="2 3">IC162</strain>
    </source>
</reference>
<keyword evidence="1" id="KW-0812">Transmembrane</keyword>
<comment type="caution">
    <text evidence="2">The sequence shown here is derived from an EMBL/GenBank/DDBJ whole genome shotgun (WGS) entry which is preliminary data.</text>
</comment>
<sequence>MITVQLSIVPLVLERVVLGSAEHWIPVLIGLIFGAGIIVFANQKLNKSQQHLLIHVLAVVVSLIVISFHLYKFSLCTYDIQKDLPLYLCSLLAIIMPIFTHYRKYWMYEILVFWIIAGTLQAILTPDIATGFPTFDYLRYWAVHLGLLMVIFYATFVFKMAPKFKSIFKSILALQIYVLMMVAINYLLNANYFYLNQKPKSASLLDYFGEWPLYIIVVQLILVPYFLLIYLPFYLANSRTKLDKLPN</sequence>
<evidence type="ECO:0000313" key="3">
    <source>
        <dbReference type="Proteomes" id="UP000321734"/>
    </source>
</evidence>
<feature type="transmembrane region" description="Helical" evidence="1">
    <location>
        <begin position="138"/>
        <end position="158"/>
    </location>
</feature>
<dbReference type="Proteomes" id="UP000321734">
    <property type="component" value="Unassembled WGS sequence"/>
</dbReference>
<keyword evidence="3" id="KW-1185">Reference proteome</keyword>
<organism evidence="2 3">
    <name type="scientific">Gelidibacter salicanalis</name>
    <dbReference type="NCBI Taxonomy" id="291193"/>
    <lineage>
        <taxon>Bacteria</taxon>
        <taxon>Pseudomonadati</taxon>
        <taxon>Bacteroidota</taxon>
        <taxon>Flavobacteriia</taxon>
        <taxon>Flavobacteriales</taxon>
        <taxon>Flavobacteriaceae</taxon>
        <taxon>Gelidibacter</taxon>
    </lineage>
</organism>
<gene>
    <name evidence="2" type="ORF">ES711_12005</name>
</gene>
<proteinExistence type="predicted"/>
<feature type="transmembrane region" description="Helical" evidence="1">
    <location>
        <begin position="84"/>
        <end position="102"/>
    </location>
</feature>
<dbReference type="EMBL" id="VORX01000005">
    <property type="protein sequence ID" value="TXE07483.1"/>
    <property type="molecule type" value="Genomic_DNA"/>
</dbReference>